<proteinExistence type="predicted"/>
<organism evidence="2 3">
    <name type="scientific">Leisingera daeponensis</name>
    <dbReference type="NCBI Taxonomy" id="405746"/>
    <lineage>
        <taxon>Bacteria</taxon>
        <taxon>Pseudomonadati</taxon>
        <taxon>Pseudomonadota</taxon>
        <taxon>Alphaproteobacteria</taxon>
        <taxon>Rhodobacterales</taxon>
        <taxon>Roseobacteraceae</taxon>
        <taxon>Leisingera</taxon>
    </lineage>
</organism>
<keyword evidence="1" id="KW-0812">Transmembrane</keyword>
<dbReference type="Proteomes" id="UP000766629">
    <property type="component" value="Unassembled WGS sequence"/>
</dbReference>
<protein>
    <submittedName>
        <fullName evidence="2">Uncharacterized protein</fullName>
    </submittedName>
</protein>
<name>A0ABS7NBP0_9RHOB</name>
<keyword evidence="1" id="KW-0472">Membrane</keyword>
<feature type="transmembrane region" description="Helical" evidence="1">
    <location>
        <begin position="20"/>
        <end position="39"/>
    </location>
</feature>
<evidence type="ECO:0000313" key="2">
    <source>
        <dbReference type="EMBL" id="MBY6138608.1"/>
    </source>
</evidence>
<dbReference type="RefSeq" id="WP_222507398.1">
    <property type="nucleotide sequence ID" value="NZ_JAHVJA010000001.1"/>
</dbReference>
<keyword evidence="1" id="KW-1133">Transmembrane helix</keyword>
<dbReference type="EMBL" id="JAHVJA010000001">
    <property type="protein sequence ID" value="MBY6138608.1"/>
    <property type="molecule type" value="Genomic_DNA"/>
</dbReference>
<reference evidence="2 3" key="1">
    <citation type="submission" date="2021-06" db="EMBL/GenBank/DDBJ databases">
        <title>50 bacteria genomes isolated from Dapeng, Shenzhen, China.</title>
        <authorList>
            <person name="Zheng W."/>
            <person name="Yu S."/>
            <person name="Huang Y."/>
        </authorList>
    </citation>
    <scope>NUCLEOTIDE SEQUENCE [LARGE SCALE GENOMIC DNA]</scope>
    <source>
        <strain evidence="2 3">DP1N14-2</strain>
    </source>
</reference>
<accession>A0ABS7NBP0</accession>
<evidence type="ECO:0000256" key="1">
    <source>
        <dbReference type="SAM" id="Phobius"/>
    </source>
</evidence>
<comment type="caution">
    <text evidence="2">The sequence shown here is derived from an EMBL/GenBank/DDBJ whole genome shotgun (WGS) entry which is preliminary data.</text>
</comment>
<evidence type="ECO:0000313" key="3">
    <source>
        <dbReference type="Proteomes" id="UP000766629"/>
    </source>
</evidence>
<keyword evidence="3" id="KW-1185">Reference proteome</keyword>
<sequence length="69" mass="6866">MSDEIHNDSGSGSGSGNGALAFILGGVVVALAVIGWFVLGGENPVDEPDLRIELPDGSAIEGEVEGSGQ</sequence>
<gene>
    <name evidence="2" type="ORF">KUV26_04095</name>
</gene>